<comment type="subcellular location">
    <subcellularLocation>
        <location evidence="1">Cell outer membrane</location>
    </subcellularLocation>
</comment>
<comment type="caution">
    <text evidence="6">The sequence shown here is derived from an EMBL/GenBank/DDBJ whole genome shotgun (WGS) entry which is preliminary data.</text>
</comment>
<dbReference type="InterPro" id="IPR012910">
    <property type="entry name" value="Plug_dom"/>
</dbReference>
<keyword evidence="2" id="KW-0472">Membrane</keyword>
<reference evidence="6 7" key="1">
    <citation type="submission" date="2022-08" db="EMBL/GenBank/DDBJ databases">
        <title>Polyphasic taxonomy analysis of Qipengyuania sp.RS5-5.</title>
        <authorList>
            <person name="Xamxidin M."/>
            <person name="Wu M."/>
        </authorList>
    </citation>
    <scope>NUCLEOTIDE SEQUENCE [LARGE SCALE GENOMIC DNA]</scope>
    <source>
        <strain evidence="6 7">RS5-5</strain>
    </source>
</reference>
<feature type="signal peptide" evidence="4">
    <location>
        <begin position="1"/>
        <end position="27"/>
    </location>
</feature>
<accession>A0ABT1XSY5</accession>
<keyword evidence="4" id="KW-0732">Signal</keyword>
<name>A0ABT1XSY5_9SPHN</name>
<organism evidence="6 7">
    <name type="scientific">Parerythrobacter lacustris</name>
    <dbReference type="NCBI Taxonomy" id="2969984"/>
    <lineage>
        <taxon>Bacteria</taxon>
        <taxon>Pseudomonadati</taxon>
        <taxon>Pseudomonadota</taxon>
        <taxon>Alphaproteobacteria</taxon>
        <taxon>Sphingomonadales</taxon>
        <taxon>Erythrobacteraceae</taxon>
        <taxon>Parerythrobacter</taxon>
    </lineage>
</organism>
<keyword evidence="3" id="KW-0998">Cell outer membrane</keyword>
<keyword evidence="6" id="KW-0675">Receptor</keyword>
<dbReference type="Proteomes" id="UP001206067">
    <property type="component" value="Unassembled WGS sequence"/>
</dbReference>
<protein>
    <submittedName>
        <fullName evidence="6">TonB-dependent receptor plug domain-containing protein</fullName>
    </submittedName>
</protein>
<feature type="chain" id="PRO_5046270533" evidence="4">
    <location>
        <begin position="28"/>
        <end position="701"/>
    </location>
</feature>
<evidence type="ECO:0000256" key="2">
    <source>
        <dbReference type="ARBA" id="ARBA00023136"/>
    </source>
</evidence>
<keyword evidence="7" id="KW-1185">Reference proteome</keyword>
<evidence type="ECO:0000259" key="5">
    <source>
        <dbReference type="Pfam" id="PF07715"/>
    </source>
</evidence>
<evidence type="ECO:0000256" key="3">
    <source>
        <dbReference type="ARBA" id="ARBA00023237"/>
    </source>
</evidence>
<gene>
    <name evidence="6" type="ORF">NSO95_12575</name>
</gene>
<dbReference type="Gene3D" id="2.170.130.10">
    <property type="entry name" value="TonB-dependent receptor, plug domain"/>
    <property type="match status" value="1"/>
</dbReference>
<evidence type="ECO:0000256" key="4">
    <source>
        <dbReference type="SAM" id="SignalP"/>
    </source>
</evidence>
<dbReference type="SUPFAM" id="SSF56935">
    <property type="entry name" value="Porins"/>
    <property type="match status" value="1"/>
</dbReference>
<evidence type="ECO:0000313" key="6">
    <source>
        <dbReference type="EMBL" id="MCR2834778.1"/>
    </source>
</evidence>
<dbReference type="Gene3D" id="2.40.170.20">
    <property type="entry name" value="TonB-dependent receptor, beta-barrel domain"/>
    <property type="match status" value="1"/>
</dbReference>
<dbReference type="InterPro" id="IPR036942">
    <property type="entry name" value="Beta-barrel_TonB_sf"/>
</dbReference>
<feature type="domain" description="TonB-dependent receptor plug" evidence="5">
    <location>
        <begin position="51"/>
        <end position="130"/>
    </location>
</feature>
<evidence type="ECO:0000256" key="1">
    <source>
        <dbReference type="ARBA" id="ARBA00004442"/>
    </source>
</evidence>
<dbReference type="Pfam" id="PF07715">
    <property type="entry name" value="Plug"/>
    <property type="match status" value="1"/>
</dbReference>
<proteinExistence type="predicted"/>
<evidence type="ECO:0000313" key="7">
    <source>
        <dbReference type="Proteomes" id="UP001206067"/>
    </source>
</evidence>
<sequence>MYAPCPPISFAAALLAGVSLFASPAAAQDAPADSPQESAAVPSAAETQGRVFTPEYFAQFAPRNALDMVARIPGFTIDDGNNGQRGLGQANQNVIVNGARFSSKSDSIRDQLSRISASDVVRIEILDGTALDIPGLSGQVANVVYTSNGTSGQFVWRTGFRPHNTEAQLYGGEVSVTGKTGALGYTFSLSNPNDRFGADGPTLITDADSTVIEEQFSKFSGKYDNPKFSANLSYDFGGETVANLNASYGADFLDQRIPEIATRPDGLVRTRDFFYTEDGPEYEIGGDIEFPLGPGKLKLIGLERFERDNGVSQLVDSFSGGRDTTGFRFADTNAIGERIGRFEYGWNMWQAEWQVSGEAAFNRLNRTSELFELDDNGEFVELDFTAGNGGVTENRYEALLSVSKQLTPKLSLQFTGGGEYSKIEQTGSAANSRSFQRPKGSLSLAWKPRDDFDLSLEFRRRVGQLSFGDFLASVNLQNENQNGGNNGLQPDQSWNIELEVNKRLGEWGSAKLQLRQAWFEDFVDFFPLENGGEARGNIGDATRFHLELNTTLRGDPIGWQGARLDVKALNRWMNLTDPFTGLDRPFSYDLKRLIDVDFRYDVPGSDWAFGSGVSSQTNVAYSRRQEVGRDYEGPTFMNLFVEHKDVFGLKVSATYGNILNARNKFDRTVFDGDRPDAPVLFVETLNRRIGPIFRFSVSGNL</sequence>
<dbReference type="InterPro" id="IPR037066">
    <property type="entry name" value="Plug_dom_sf"/>
</dbReference>
<dbReference type="EMBL" id="JANKHH010000007">
    <property type="protein sequence ID" value="MCR2834778.1"/>
    <property type="molecule type" value="Genomic_DNA"/>
</dbReference>